<proteinExistence type="predicted"/>
<evidence type="ECO:0000313" key="2">
    <source>
        <dbReference type="EMBL" id="CAH2234391.1"/>
    </source>
</evidence>
<evidence type="ECO:0000313" key="3">
    <source>
        <dbReference type="Proteomes" id="UP000838756"/>
    </source>
</evidence>
<comment type="caution">
    <text evidence="2">The sequence shown here is derived from an EMBL/GenBank/DDBJ whole genome shotgun (WGS) entry which is preliminary data.</text>
</comment>
<gene>
    <name evidence="2" type="primary">jg21195</name>
    <name evidence="2" type="ORF">PAEG_LOCUS12228</name>
</gene>
<dbReference type="Pfam" id="PF07258">
    <property type="entry name" value="COMM_domain"/>
    <property type="match status" value="1"/>
</dbReference>
<name>A0A8S4RF98_9NEOP</name>
<feature type="domain" description="COMM" evidence="1">
    <location>
        <begin position="104"/>
        <end position="167"/>
    </location>
</feature>
<dbReference type="EMBL" id="CAKXAJ010025059">
    <property type="protein sequence ID" value="CAH2234391.1"/>
    <property type="molecule type" value="Genomic_DNA"/>
</dbReference>
<dbReference type="Proteomes" id="UP000838756">
    <property type="component" value="Unassembled WGS sequence"/>
</dbReference>
<dbReference type="OrthoDB" id="64318at2759"/>
<evidence type="ECO:0000259" key="1">
    <source>
        <dbReference type="PROSITE" id="PS51269"/>
    </source>
</evidence>
<dbReference type="PROSITE" id="PS51269">
    <property type="entry name" value="COMM"/>
    <property type="match status" value="1"/>
</dbReference>
<protein>
    <submittedName>
        <fullName evidence="2">Jg21195 protein</fullName>
    </submittedName>
</protein>
<organism evidence="2 3">
    <name type="scientific">Pararge aegeria aegeria</name>
    <dbReference type="NCBI Taxonomy" id="348720"/>
    <lineage>
        <taxon>Eukaryota</taxon>
        <taxon>Metazoa</taxon>
        <taxon>Ecdysozoa</taxon>
        <taxon>Arthropoda</taxon>
        <taxon>Hexapoda</taxon>
        <taxon>Insecta</taxon>
        <taxon>Pterygota</taxon>
        <taxon>Neoptera</taxon>
        <taxon>Endopterygota</taxon>
        <taxon>Lepidoptera</taxon>
        <taxon>Glossata</taxon>
        <taxon>Ditrysia</taxon>
        <taxon>Papilionoidea</taxon>
        <taxon>Nymphalidae</taxon>
        <taxon>Satyrinae</taxon>
        <taxon>Satyrini</taxon>
        <taxon>Parargina</taxon>
        <taxon>Pararge</taxon>
    </lineage>
</organism>
<keyword evidence="3" id="KW-1185">Reference proteome</keyword>
<dbReference type="AlphaFoldDB" id="A0A8S4RF98"/>
<accession>A0A8S4RF98</accession>
<sequence>MEVVFNIKAEEDFLHVVKDILKTLYDNHSKPNQLINETTIATAKDEIKEVIVKTGCDAEKVYELLVSKGLVKERSKIVSSVIESRKSELLYSTLLSYNSAHGETVSSFDWSVKLVYGTSELKKLKYPIMQLALATLNKGNHQRLIYDLNKDMLVNMINVLENVDAQS</sequence>
<dbReference type="InterPro" id="IPR017920">
    <property type="entry name" value="COMM"/>
</dbReference>
<reference evidence="2" key="1">
    <citation type="submission" date="2022-03" db="EMBL/GenBank/DDBJ databases">
        <authorList>
            <person name="Lindestad O."/>
        </authorList>
    </citation>
    <scope>NUCLEOTIDE SEQUENCE</scope>
</reference>